<keyword evidence="2" id="KW-1185">Reference proteome</keyword>
<dbReference type="OrthoDB" id="4554638at2"/>
<sequence length="238" mass="25993">MFTNTNELGVPITDRSGHFIPRRAVDIRPHDHSADSVETQRERRRTGLSVHYDERLSLSTELADTLSGIHAQINADTIPRRWTGRVRETSVAITETLADIAAAVHRPAPAVPEPDLDATLSGAWAVALVNAAGTLDEALSGELRRPGRVVAGEPIGLWITERLRDIDREVRAVRIGLRAAATTDTPAPRSAEGNAWAALKRRHAAEVRELRDRHRAETAAFGAARRGRKIDGKKEVAG</sequence>
<organism evidence="1 2">
    <name type="scientific">Nocardia cyriacigeorgica (strain GUH-2)</name>
    <dbReference type="NCBI Taxonomy" id="1127134"/>
    <lineage>
        <taxon>Bacteria</taxon>
        <taxon>Bacillati</taxon>
        <taxon>Actinomycetota</taxon>
        <taxon>Actinomycetes</taxon>
        <taxon>Mycobacteriales</taxon>
        <taxon>Nocardiaceae</taxon>
        <taxon>Nocardia</taxon>
    </lineage>
</organism>
<dbReference type="AlphaFoldDB" id="H6R9V6"/>
<reference evidence="1 2" key="1">
    <citation type="journal article" date="2012" name="J. Bacteriol.">
        <title>Genome sequence of the human- and animal-pathogenic strain Nocardia cyriacigeorgica GUH-2.</title>
        <authorList>
            <person name="Zoropogui A."/>
            <person name="Pujic P."/>
            <person name="Normand P."/>
            <person name="Barbe V."/>
            <person name="Beaman B."/>
            <person name="Beaman L."/>
            <person name="Boiron P."/>
            <person name="Colinon C."/>
            <person name="Deredjian A."/>
            <person name="Graindorge A."/>
            <person name="Mangenot S."/>
            <person name="Nazaret S."/>
            <person name="Neto M."/>
            <person name="Petit S."/>
            <person name="Roche D."/>
            <person name="Vallenet D."/>
            <person name="Rodriguez-Nava V."/>
            <person name="Richard Y."/>
            <person name="Cournoyer B."/>
            <person name="Blaha D."/>
        </authorList>
    </citation>
    <scope>NUCLEOTIDE SEQUENCE [LARGE SCALE GENOMIC DNA]</scope>
    <source>
        <strain evidence="1 2">GUH-2</strain>
    </source>
</reference>
<accession>H6R9V6</accession>
<evidence type="ECO:0000313" key="2">
    <source>
        <dbReference type="Proteomes" id="UP000008190"/>
    </source>
</evidence>
<proteinExistence type="predicted"/>
<dbReference type="KEGG" id="ncy:NOCYR_0344"/>
<gene>
    <name evidence="1" type="ordered locus">NOCYR_0344</name>
</gene>
<dbReference type="Proteomes" id="UP000008190">
    <property type="component" value="Chromosome"/>
</dbReference>
<protein>
    <submittedName>
        <fullName evidence="1">Uncharacterized protein</fullName>
    </submittedName>
</protein>
<evidence type="ECO:0000313" key="1">
    <source>
        <dbReference type="EMBL" id="CCF61164.1"/>
    </source>
</evidence>
<dbReference type="HOGENOM" id="CLU_1164903_0_0_11"/>
<dbReference type="STRING" id="1127134.NOCYR_0344"/>
<dbReference type="eggNOG" id="ENOG5032E63">
    <property type="taxonomic scope" value="Bacteria"/>
</dbReference>
<dbReference type="RefSeq" id="WP_014348641.1">
    <property type="nucleotide sequence ID" value="NC_016887.1"/>
</dbReference>
<dbReference type="EMBL" id="FO082843">
    <property type="protein sequence ID" value="CCF61164.1"/>
    <property type="molecule type" value="Genomic_DNA"/>
</dbReference>
<name>H6R9V6_NOCCG</name>